<evidence type="ECO:0000256" key="8">
    <source>
        <dbReference type="ARBA" id="ARBA00022777"/>
    </source>
</evidence>
<evidence type="ECO:0000256" key="6">
    <source>
        <dbReference type="ARBA" id="ARBA00022692"/>
    </source>
</evidence>
<dbReference type="SUPFAM" id="SSF55874">
    <property type="entry name" value="ATPase domain of HSP90 chaperone/DNA topoisomerase II/histidine kinase"/>
    <property type="match status" value="1"/>
</dbReference>
<keyword evidence="6" id="KW-0812">Transmembrane</keyword>
<dbReference type="Pfam" id="PF02518">
    <property type="entry name" value="HATPase_c"/>
    <property type="match status" value="1"/>
</dbReference>
<dbReference type="InterPro" id="IPR013656">
    <property type="entry name" value="PAS_4"/>
</dbReference>
<keyword evidence="8" id="KW-0418">Kinase</keyword>
<evidence type="ECO:0000256" key="1">
    <source>
        <dbReference type="ARBA" id="ARBA00000085"/>
    </source>
</evidence>
<evidence type="ECO:0000256" key="11">
    <source>
        <dbReference type="ARBA" id="ARBA00023012"/>
    </source>
</evidence>
<dbReference type="Gene3D" id="3.30.565.10">
    <property type="entry name" value="Histidine kinase-like ATPase, C-terminal domain"/>
    <property type="match status" value="1"/>
</dbReference>
<evidence type="ECO:0000259" key="18">
    <source>
        <dbReference type="PROSITE" id="PS50112"/>
    </source>
</evidence>
<dbReference type="CDD" id="cd00082">
    <property type="entry name" value="HisKA"/>
    <property type="match status" value="1"/>
</dbReference>
<dbReference type="EC" id="2.7.13.3" evidence="3"/>
<dbReference type="FunFam" id="3.30.565.10:FF:000010">
    <property type="entry name" value="Sensor histidine kinase RcsC"/>
    <property type="match status" value="1"/>
</dbReference>
<dbReference type="SUPFAM" id="SSF55785">
    <property type="entry name" value="PYP-like sensor domain (PAS domain)"/>
    <property type="match status" value="2"/>
</dbReference>
<dbReference type="InterPro" id="IPR000700">
    <property type="entry name" value="PAS-assoc_C"/>
</dbReference>
<feature type="modified residue" description="4-aspartylphosphate" evidence="15">
    <location>
        <position position="844"/>
    </location>
</feature>
<comment type="caution">
    <text evidence="21">The sequence shown here is derived from an EMBL/GenBank/DDBJ whole genome shotgun (WGS) entry which is preliminary data.</text>
</comment>
<dbReference type="STRING" id="1437059.A6A05_12690"/>
<dbReference type="CDD" id="cd16922">
    <property type="entry name" value="HATPase_EvgS-ArcB-TorS-like"/>
    <property type="match status" value="1"/>
</dbReference>
<dbReference type="InterPro" id="IPR003661">
    <property type="entry name" value="HisK_dim/P_dom"/>
</dbReference>
<dbReference type="InterPro" id="IPR000014">
    <property type="entry name" value="PAS"/>
</dbReference>
<keyword evidence="7" id="KW-0547">Nucleotide-binding</keyword>
<dbReference type="Gene3D" id="3.30.450.20">
    <property type="entry name" value="PAS domain"/>
    <property type="match status" value="2"/>
</dbReference>
<feature type="domain" description="PAS" evidence="18">
    <location>
        <begin position="287"/>
        <end position="333"/>
    </location>
</feature>
<dbReference type="PRINTS" id="PR00344">
    <property type="entry name" value="BCTRLSENSOR"/>
</dbReference>
<dbReference type="Proteomes" id="UP000078543">
    <property type="component" value="Unassembled WGS sequence"/>
</dbReference>
<dbReference type="InterPro" id="IPR003594">
    <property type="entry name" value="HATPase_dom"/>
</dbReference>
<dbReference type="SMART" id="SM00387">
    <property type="entry name" value="HATPase_c"/>
    <property type="match status" value="1"/>
</dbReference>
<feature type="domain" description="Response regulatory" evidence="17">
    <location>
        <begin position="795"/>
        <end position="912"/>
    </location>
</feature>
<dbReference type="GO" id="GO:0005524">
    <property type="term" value="F:ATP binding"/>
    <property type="evidence" value="ECO:0007669"/>
    <property type="project" value="UniProtKB-KW"/>
</dbReference>
<evidence type="ECO:0000256" key="10">
    <source>
        <dbReference type="ARBA" id="ARBA00022989"/>
    </source>
</evidence>
<keyword evidence="4 15" id="KW-0597">Phosphoprotein</keyword>
<comment type="subcellular location">
    <subcellularLocation>
        <location evidence="2">Membrane</location>
    </subcellularLocation>
</comment>
<dbReference type="InterPro" id="IPR036097">
    <property type="entry name" value="HisK_dim/P_sf"/>
</dbReference>
<dbReference type="FunFam" id="1.10.287.130:FF:000002">
    <property type="entry name" value="Two-component osmosensing histidine kinase"/>
    <property type="match status" value="1"/>
</dbReference>
<proteinExistence type="predicted"/>
<keyword evidence="9" id="KW-0067">ATP-binding</keyword>
<evidence type="ECO:0000259" key="19">
    <source>
        <dbReference type="PROSITE" id="PS50113"/>
    </source>
</evidence>
<feature type="domain" description="PAS" evidence="18">
    <location>
        <begin position="409"/>
        <end position="480"/>
    </location>
</feature>
<evidence type="ECO:0000313" key="21">
    <source>
        <dbReference type="EMBL" id="OAN50413.1"/>
    </source>
</evidence>
<comment type="catalytic activity">
    <reaction evidence="1">
        <text>ATP + protein L-histidine = ADP + protein N-phospho-L-histidine.</text>
        <dbReference type="EC" id="2.7.13.3"/>
    </reaction>
</comment>
<dbReference type="PROSITE" id="PS50109">
    <property type="entry name" value="HIS_KIN"/>
    <property type="match status" value="1"/>
</dbReference>
<evidence type="ECO:0000256" key="9">
    <source>
        <dbReference type="ARBA" id="ARBA00022840"/>
    </source>
</evidence>
<dbReference type="Gene3D" id="1.10.287.130">
    <property type="match status" value="1"/>
</dbReference>
<dbReference type="InterPro" id="IPR036890">
    <property type="entry name" value="HATPase_C_sf"/>
</dbReference>
<dbReference type="PANTHER" id="PTHR45339:SF1">
    <property type="entry name" value="HYBRID SIGNAL TRANSDUCTION HISTIDINE KINASE J"/>
    <property type="match status" value="1"/>
</dbReference>
<dbReference type="Pfam" id="PF03924">
    <property type="entry name" value="CHASE"/>
    <property type="match status" value="1"/>
</dbReference>
<dbReference type="InterPro" id="IPR042240">
    <property type="entry name" value="CHASE_sf"/>
</dbReference>
<dbReference type="SUPFAM" id="SSF47384">
    <property type="entry name" value="Homodimeric domain of signal transducing histidine kinase"/>
    <property type="match status" value="1"/>
</dbReference>
<dbReference type="PROSITE" id="PS50839">
    <property type="entry name" value="CHASE"/>
    <property type="match status" value="1"/>
</dbReference>
<dbReference type="PROSITE" id="PS50112">
    <property type="entry name" value="PAS"/>
    <property type="match status" value="2"/>
</dbReference>
<comment type="subunit">
    <text evidence="13">At low DSF concentrations, interacts with RpfF.</text>
</comment>
<dbReference type="PROSITE" id="PS50113">
    <property type="entry name" value="PAC"/>
    <property type="match status" value="2"/>
</dbReference>
<keyword evidence="11" id="KW-0902">Two-component regulatory system</keyword>
<evidence type="ECO:0000259" key="16">
    <source>
        <dbReference type="PROSITE" id="PS50109"/>
    </source>
</evidence>
<dbReference type="SMART" id="SM00091">
    <property type="entry name" value="PAS"/>
    <property type="match status" value="2"/>
</dbReference>
<dbReference type="PANTHER" id="PTHR45339">
    <property type="entry name" value="HYBRID SIGNAL TRANSDUCTION HISTIDINE KINASE J"/>
    <property type="match status" value="1"/>
</dbReference>
<dbReference type="InterPro" id="IPR001789">
    <property type="entry name" value="Sig_transdc_resp-reg_receiver"/>
</dbReference>
<gene>
    <name evidence="21" type="ORF">A6A05_12690</name>
</gene>
<dbReference type="EMBL" id="LWQU01000140">
    <property type="protein sequence ID" value="OAN50413.1"/>
    <property type="molecule type" value="Genomic_DNA"/>
</dbReference>
<dbReference type="InterPro" id="IPR006189">
    <property type="entry name" value="CHASE_dom"/>
</dbReference>
<evidence type="ECO:0000256" key="15">
    <source>
        <dbReference type="PROSITE-ProRule" id="PRU00169"/>
    </source>
</evidence>
<dbReference type="SMART" id="SM00448">
    <property type="entry name" value="REC"/>
    <property type="match status" value="1"/>
</dbReference>
<dbReference type="CDD" id="cd00130">
    <property type="entry name" value="PAS"/>
    <property type="match status" value="2"/>
</dbReference>
<keyword evidence="12" id="KW-0472">Membrane</keyword>
<dbReference type="InterPro" id="IPR001610">
    <property type="entry name" value="PAC"/>
</dbReference>
<evidence type="ECO:0000259" key="17">
    <source>
        <dbReference type="PROSITE" id="PS50110"/>
    </source>
</evidence>
<keyword evidence="5" id="KW-0808">Transferase</keyword>
<evidence type="ECO:0000256" key="2">
    <source>
        <dbReference type="ARBA" id="ARBA00004370"/>
    </source>
</evidence>
<dbReference type="Pfam" id="PF00072">
    <property type="entry name" value="Response_reg"/>
    <property type="match status" value="1"/>
</dbReference>
<dbReference type="GO" id="GO:0016020">
    <property type="term" value="C:membrane"/>
    <property type="evidence" value="ECO:0007669"/>
    <property type="project" value="UniProtKB-SubCell"/>
</dbReference>
<evidence type="ECO:0000256" key="13">
    <source>
        <dbReference type="ARBA" id="ARBA00064003"/>
    </source>
</evidence>
<dbReference type="InterPro" id="IPR011006">
    <property type="entry name" value="CheY-like_superfamily"/>
</dbReference>
<keyword evidence="22" id="KW-1185">Reference proteome</keyword>
<evidence type="ECO:0000256" key="4">
    <source>
        <dbReference type="ARBA" id="ARBA00022553"/>
    </source>
</evidence>
<evidence type="ECO:0000256" key="14">
    <source>
        <dbReference type="ARBA" id="ARBA00068150"/>
    </source>
</evidence>
<evidence type="ECO:0000256" key="12">
    <source>
        <dbReference type="ARBA" id="ARBA00023136"/>
    </source>
</evidence>
<dbReference type="NCBIfam" id="TIGR00229">
    <property type="entry name" value="sensory_box"/>
    <property type="match status" value="2"/>
</dbReference>
<accession>A0A178MPE1</accession>
<feature type="domain" description="PAC" evidence="19">
    <location>
        <begin position="359"/>
        <end position="408"/>
    </location>
</feature>
<dbReference type="InterPro" id="IPR004358">
    <property type="entry name" value="Sig_transdc_His_kin-like_C"/>
</dbReference>
<dbReference type="AlphaFoldDB" id="A0A178MPE1"/>
<dbReference type="Pfam" id="PF13426">
    <property type="entry name" value="PAS_9"/>
    <property type="match status" value="1"/>
</dbReference>
<feature type="domain" description="CHASE" evidence="20">
    <location>
        <begin position="94"/>
        <end position="234"/>
    </location>
</feature>
<organism evidence="21 22">
    <name type="scientific">Magnetospirillum moscoviense</name>
    <dbReference type="NCBI Taxonomy" id="1437059"/>
    <lineage>
        <taxon>Bacteria</taxon>
        <taxon>Pseudomonadati</taxon>
        <taxon>Pseudomonadota</taxon>
        <taxon>Alphaproteobacteria</taxon>
        <taxon>Rhodospirillales</taxon>
        <taxon>Rhodospirillaceae</taxon>
        <taxon>Magnetospirillum</taxon>
    </lineage>
</organism>
<dbReference type="Gene3D" id="3.40.50.2300">
    <property type="match status" value="1"/>
</dbReference>
<name>A0A178MPE1_9PROT</name>
<dbReference type="CDD" id="cd17546">
    <property type="entry name" value="REC_hyHK_CKI1_RcsC-like"/>
    <property type="match status" value="1"/>
</dbReference>
<dbReference type="Gene3D" id="3.30.450.350">
    <property type="entry name" value="CHASE domain"/>
    <property type="match status" value="1"/>
</dbReference>
<evidence type="ECO:0000313" key="22">
    <source>
        <dbReference type="Proteomes" id="UP000078543"/>
    </source>
</evidence>
<dbReference type="PROSITE" id="PS50110">
    <property type="entry name" value="RESPONSE_REGULATORY"/>
    <property type="match status" value="1"/>
</dbReference>
<dbReference type="SUPFAM" id="SSF52172">
    <property type="entry name" value="CheY-like"/>
    <property type="match status" value="1"/>
</dbReference>
<evidence type="ECO:0000256" key="7">
    <source>
        <dbReference type="ARBA" id="ARBA00022741"/>
    </source>
</evidence>
<reference evidence="21 22" key="1">
    <citation type="submission" date="2016-04" db="EMBL/GenBank/DDBJ databases">
        <title>Draft genome sequence of freshwater magnetotactic bacteria Magnetospirillum marisnigri SP-1 and Magnetospirillum moscoviense BB-1.</title>
        <authorList>
            <person name="Koziaeva V."/>
            <person name="Dziuba M.V."/>
            <person name="Ivanov T.M."/>
            <person name="Kuznetsov B."/>
            <person name="Grouzdev D.S."/>
        </authorList>
    </citation>
    <scope>NUCLEOTIDE SEQUENCE [LARGE SCALE GENOMIC DNA]</scope>
    <source>
        <strain evidence="21 22">BB-1</strain>
    </source>
</reference>
<protein>
    <recommendedName>
        <fullName evidence="14">Sensory/regulatory protein RpfC</fullName>
        <ecNumber evidence="3">2.7.13.3</ecNumber>
    </recommendedName>
</protein>
<evidence type="ECO:0000259" key="20">
    <source>
        <dbReference type="PROSITE" id="PS50839"/>
    </source>
</evidence>
<dbReference type="InterPro" id="IPR005467">
    <property type="entry name" value="His_kinase_dom"/>
</dbReference>
<keyword evidence="10" id="KW-1133">Transmembrane helix</keyword>
<feature type="domain" description="PAC" evidence="19">
    <location>
        <begin position="484"/>
        <end position="536"/>
    </location>
</feature>
<dbReference type="GO" id="GO:0000155">
    <property type="term" value="F:phosphorelay sensor kinase activity"/>
    <property type="evidence" value="ECO:0007669"/>
    <property type="project" value="InterPro"/>
</dbReference>
<dbReference type="SMART" id="SM00388">
    <property type="entry name" value="HisKA"/>
    <property type="match status" value="1"/>
</dbReference>
<dbReference type="InterPro" id="IPR035965">
    <property type="entry name" value="PAS-like_dom_sf"/>
</dbReference>
<dbReference type="Pfam" id="PF08448">
    <property type="entry name" value="PAS_4"/>
    <property type="match status" value="1"/>
</dbReference>
<feature type="domain" description="Histidine kinase" evidence="16">
    <location>
        <begin position="554"/>
        <end position="775"/>
    </location>
</feature>
<dbReference type="SMART" id="SM00086">
    <property type="entry name" value="PAC"/>
    <property type="match status" value="2"/>
</dbReference>
<evidence type="ECO:0000256" key="3">
    <source>
        <dbReference type="ARBA" id="ARBA00012438"/>
    </source>
</evidence>
<dbReference type="Pfam" id="PF00512">
    <property type="entry name" value="HisKA"/>
    <property type="match status" value="1"/>
</dbReference>
<evidence type="ECO:0000256" key="5">
    <source>
        <dbReference type="ARBA" id="ARBA00022679"/>
    </source>
</evidence>
<dbReference type="SMART" id="SM01079">
    <property type="entry name" value="CHASE"/>
    <property type="match status" value="1"/>
</dbReference>
<sequence>MVAALVLALVSLVDTLESARHHQEIRALALGRLATVRARLEGELGGTLLLTRGLAAVIATRLEIGQDEFSAIAREMMRQKRHIRNVTLARGTTITYVYPQAGNSRTVGVDYRSLPQQWPAIERMFAQREPVLAGPVTLIQGGVAVIGRMPVFESPPDGPAGSGRPWGLIAIPIMLPGLLDETGVTDRESGLDIAIRGRDGLGAAGEVFHGDSRLFDRDPVLTDIILPGGTWQMAAVPVGGWDQHASPVQVQLRTLGVLLALLAATAAFTLTRRRIEQRESRGQLALSEHRLSTLLTSAPYPLALLRREDGSVLFANRRAARLLGTTVEQLTGRPLPARAASRRDLIRLRDRLAERGFVDEFEVRLRTVTGQPFWALVSLALVDMDEAAVLVALNDITARKAAERALQDQLALHQTVIDTIPNGIFYKDVQGRHLGCNRAFLDLVGLPRHQVIGAELKRINPNPELHRRVASTDQALIEGRERVCQFEMPLKAGGGRDIHALIQKAAYRNADGQVVGIVGSITDVSDHYAAEAQLNRAKEAAEAASRAKSEFLAVISHEIRTPMNGILGMASLLLDTPLAADQKDCAQTILQSGEALLTILNDILDFSRMEAGQTAMAMAPFSLRETLEAVTALLNPRAREKGIEISLDTAPDIPGRLLGDGARLRQILLNLVGNAVKFTERGGVAISVFAVGRQDGGPVLRFDVRDTGIGIEPQAIGRLFQSFSQADSSVSRRFGGTGLGLAISKRLVEALGGEIGVESEPGRGSRFWFTLPFLPVIDDQDEVAATQPARCRPLSVLLAEDNPVNRTVAIAQLERMGHHVTAVSDGRQAVAAVEAGRFDLVLMDIQMPEMDGLEATARIRALPDGGDSLPIIAMTAHVLAGDEERCLAAGMDDYLGKPFRPAELQAMLVKWGAGSGEQTGSNG</sequence>